<dbReference type="Proteomes" id="UP001055072">
    <property type="component" value="Unassembled WGS sequence"/>
</dbReference>
<name>A0ACB8U780_9APHY</name>
<organism evidence="1 2">
    <name type="scientific">Irpex rosettiformis</name>
    <dbReference type="NCBI Taxonomy" id="378272"/>
    <lineage>
        <taxon>Eukaryota</taxon>
        <taxon>Fungi</taxon>
        <taxon>Dikarya</taxon>
        <taxon>Basidiomycota</taxon>
        <taxon>Agaricomycotina</taxon>
        <taxon>Agaricomycetes</taxon>
        <taxon>Polyporales</taxon>
        <taxon>Irpicaceae</taxon>
        <taxon>Irpex</taxon>
    </lineage>
</organism>
<keyword evidence="2" id="KW-1185">Reference proteome</keyword>
<proteinExistence type="predicted"/>
<evidence type="ECO:0000313" key="2">
    <source>
        <dbReference type="Proteomes" id="UP001055072"/>
    </source>
</evidence>
<gene>
    <name evidence="1" type="ORF">BDY19DRAFT_888372</name>
</gene>
<evidence type="ECO:0000313" key="1">
    <source>
        <dbReference type="EMBL" id="KAI0090168.1"/>
    </source>
</evidence>
<sequence>MAPTKKAKAAGVSASSFLDLKAELSRKEEELSKAKASGKVVAAVKRPNKKPTIWTRPNKGVEVRMMKDIEDEVAGKPTLESARASLERKSKIYEKLSKGKSGGLNDKQYDALLVDFDSKPIGPYGSDSDDVDESLTVPQKPRDDDDDPIIEYEDEFGRVRTGRRSEVPRHLLEPEEPAEEDIEYSIHNPVNHFPTYEPSEERKAAIQAQLEEEENPLNLHYDASREVRAKGAGFYQFSGDEETRGKQMKELKQARLETEKTRAEAGAIDLHPGEIEGMGASEEDESAAGASTKSRAAEKRKREIEERRKLLEAKRRKKDPAASSSEPRSTSVQSSLSSTLAAPQSTTQDPFAMLEAQSAPARKPNNTSMHKPTTDADAFLAGLEMDIRQSKRG</sequence>
<accession>A0ACB8U780</accession>
<dbReference type="EMBL" id="MU274908">
    <property type="protein sequence ID" value="KAI0090168.1"/>
    <property type="molecule type" value="Genomic_DNA"/>
</dbReference>
<comment type="caution">
    <text evidence="1">The sequence shown here is derived from an EMBL/GenBank/DDBJ whole genome shotgun (WGS) entry which is preliminary data.</text>
</comment>
<reference evidence="1" key="1">
    <citation type="journal article" date="2021" name="Environ. Microbiol.">
        <title>Gene family expansions and transcriptome signatures uncover fungal adaptations to wood decay.</title>
        <authorList>
            <person name="Hage H."/>
            <person name="Miyauchi S."/>
            <person name="Viragh M."/>
            <person name="Drula E."/>
            <person name="Min B."/>
            <person name="Chaduli D."/>
            <person name="Navarro D."/>
            <person name="Favel A."/>
            <person name="Norest M."/>
            <person name="Lesage-Meessen L."/>
            <person name="Balint B."/>
            <person name="Merenyi Z."/>
            <person name="de Eugenio L."/>
            <person name="Morin E."/>
            <person name="Martinez A.T."/>
            <person name="Baldrian P."/>
            <person name="Stursova M."/>
            <person name="Martinez M.J."/>
            <person name="Novotny C."/>
            <person name="Magnuson J.K."/>
            <person name="Spatafora J.W."/>
            <person name="Maurice S."/>
            <person name="Pangilinan J."/>
            <person name="Andreopoulos W."/>
            <person name="LaButti K."/>
            <person name="Hundley H."/>
            <person name="Na H."/>
            <person name="Kuo A."/>
            <person name="Barry K."/>
            <person name="Lipzen A."/>
            <person name="Henrissat B."/>
            <person name="Riley R."/>
            <person name="Ahrendt S."/>
            <person name="Nagy L.G."/>
            <person name="Grigoriev I.V."/>
            <person name="Martin F."/>
            <person name="Rosso M.N."/>
        </authorList>
    </citation>
    <scope>NUCLEOTIDE SEQUENCE</scope>
    <source>
        <strain evidence="1">CBS 384.51</strain>
    </source>
</reference>
<protein>
    <submittedName>
        <fullName evidence="1">Uncharacterized protein</fullName>
    </submittedName>
</protein>